<keyword evidence="2 5" id="KW-0812">Transmembrane</keyword>
<feature type="domain" description="DUF1232" evidence="6">
    <location>
        <begin position="41"/>
        <end position="76"/>
    </location>
</feature>
<dbReference type="RefSeq" id="WP_010964329.1">
    <property type="nucleotide sequence ID" value="NC_003030.1"/>
</dbReference>
<evidence type="ECO:0000313" key="7">
    <source>
        <dbReference type="EMBL" id="AAK78987.1"/>
    </source>
</evidence>
<dbReference type="AlphaFoldDB" id="Q97KA8"/>
<evidence type="ECO:0000256" key="4">
    <source>
        <dbReference type="ARBA" id="ARBA00023136"/>
    </source>
</evidence>
<keyword evidence="8" id="KW-1185">Reference proteome</keyword>
<evidence type="ECO:0000256" key="1">
    <source>
        <dbReference type="ARBA" id="ARBA00004127"/>
    </source>
</evidence>
<feature type="transmembrane region" description="Helical" evidence="5">
    <location>
        <begin position="110"/>
        <end position="132"/>
    </location>
</feature>
<dbReference type="KEGG" id="cac:CA_C1011"/>
<reference evidence="7 8" key="1">
    <citation type="journal article" date="2001" name="J. Bacteriol.">
        <title>Genome sequence and comparative analysis of the solvent-producing bacterium Clostridium acetobutylicum.</title>
        <authorList>
            <person name="Nolling J."/>
            <person name="Breton G."/>
            <person name="Omelchenko M.V."/>
            <person name="Makarova K.S."/>
            <person name="Zeng Q."/>
            <person name="Gibson R."/>
            <person name="Lee H.M."/>
            <person name="Dubois J."/>
            <person name="Qiu D."/>
            <person name="Hitti J."/>
            <person name="Wolf Y.I."/>
            <person name="Tatusov R.L."/>
            <person name="Sabathe F."/>
            <person name="Doucette-Stamm L."/>
            <person name="Soucaille P."/>
            <person name="Daly M.J."/>
            <person name="Bennett G.N."/>
            <person name="Koonin E.V."/>
            <person name="Smith D.R."/>
        </authorList>
    </citation>
    <scope>NUCLEOTIDE SEQUENCE [LARGE SCALE GENOMIC DNA]</scope>
    <source>
        <strain evidence="8">ATCC 824 / DSM 792 / JCM 1419 / LMG 5710 / VKM B-1787</strain>
    </source>
</reference>
<organism evidence="7 8">
    <name type="scientific">Clostridium acetobutylicum (strain ATCC 824 / DSM 792 / JCM 1419 / IAM 19013 / LMG 5710 / NBRC 13948 / NRRL B-527 / VKM B-1787 / 2291 / W)</name>
    <dbReference type="NCBI Taxonomy" id="272562"/>
    <lineage>
        <taxon>Bacteria</taxon>
        <taxon>Bacillati</taxon>
        <taxon>Bacillota</taxon>
        <taxon>Clostridia</taxon>
        <taxon>Eubacteriales</taxon>
        <taxon>Clostridiaceae</taxon>
        <taxon>Clostridium</taxon>
    </lineage>
</organism>
<dbReference type="EMBL" id="AE001437">
    <property type="protein sequence ID" value="AAK78987.1"/>
    <property type="molecule type" value="Genomic_DNA"/>
</dbReference>
<dbReference type="InterPro" id="IPR010652">
    <property type="entry name" value="DUF1232"/>
</dbReference>
<dbReference type="STRING" id="272562.CA_C1011"/>
<sequence>MIKFLMRTNKKVRKLKKKTGLKRKLEILYLAYRRKDVPWYAKLIAIVVVGYVLSPIDLIPDFIPFIGYLDDLIIVPIGISLAIRLIPKEVFYECSKEAEEVFKEGKPKSWFFGVLIIIFWIVVAAYFLNLFLKSLYRH</sequence>
<dbReference type="HOGENOM" id="CLU_139031_0_0_9"/>
<evidence type="ECO:0000256" key="2">
    <source>
        <dbReference type="ARBA" id="ARBA00022692"/>
    </source>
</evidence>
<accession>Q97KA8</accession>
<dbReference type="Pfam" id="PF06803">
    <property type="entry name" value="DUF1232"/>
    <property type="match status" value="1"/>
</dbReference>
<name>Q97KA8_CLOAB</name>
<feature type="transmembrane region" description="Helical" evidence="5">
    <location>
        <begin position="39"/>
        <end position="56"/>
    </location>
</feature>
<dbReference type="PIR" id="H97024">
    <property type="entry name" value="H97024"/>
</dbReference>
<keyword evidence="4 5" id="KW-0472">Membrane</keyword>
<dbReference type="Proteomes" id="UP000000814">
    <property type="component" value="Chromosome"/>
</dbReference>
<dbReference type="eggNOG" id="COG3339">
    <property type="taxonomic scope" value="Bacteria"/>
</dbReference>
<evidence type="ECO:0000256" key="3">
    <source>
        <dbReference type="ARBA" id="ARBA00022989"/>
    </source>
</evidence>
<evidence type="ECO:0000259" key="6">
    <source>
        <dbReference type="Pfam" id="PF06803"/>
    </source>
</evidence>
<evidence type="ECO:0000313" key="8">
    <source>
        <dbReference type="Proteomes" id="UP000000814"/>
    </source>
</evidence>
<protein>
    <submittedName>
        <fullName evidence="7">Uncharacterized small membrane protein, homolog of ykvA B.subtilis</fullName>
    </submittedName>
</protein>
<dbReference type="GeneID" id="300097311"/>
<comment type="subcellular location">
    <subcellularLocation>
        <location evidence="1">Endomembrane system</location>
        <topology evidence="1">Multi-pass membrane protein</topology>
    </subcellularLocation>
</comment>
<dbReference type="OrthoDB" id="9800202at2"/>
<proteinExistence type="predicted"/>
<dbReference type="GO" id="GO:0012505">
    <property type="term" value="C:endomembrane system"/>
    <property type="evidence" value="ECO:0007669"/>
    <property type="project" value="UniProtKB-SubCell"/>
</dbReference>
<gene>
    <name evidence="7" type="ordered locus">CA_C1011</name>
</gene>
<evidence type="ECO:0000256" key="5">
    <source>
        <dbReference type="SAM" id="Phobius"/>
    </source>
</evidence>
<keyword evidence="3 5" id="KW-1133">Transmembrane helix</keyword>
<dbReference type="PATRIC" id="fig|272562.8.peg.1219"/>